<organism evidence="1 2">
    <name type="scientific">Leifsonia xyli subsp. cynodontis DSM 46306</name>
    <dbReference type="NCBI Taxonomy" id="1389489"/>
    <lineage>
        <taxon>Bacteria</taxon>
        <taxon>Bacillati</taxon>
        <taxon>Actinomycetota</taxon>
        <taxon>Actinomycetes</taxon>
        <taxon>Micrococcales</taxon>
        <taxon>Microbacteriaceae</taxon>
        <taxon>Leifsonia</taxon>
    </lineage>
</organism>
<dbReference type="HOGENOM" id="CLU_2302384_0_0_11"/>
<dbReference type="STRING" id="1389489.O159_01100"/>
<evidence type="ECO:0000313" key="2">
    <source>
        <dbReference type="Proteomes" id="UP000016743"/>
    </source>
</evidence>
<dbReference type="EMBL" id="CP006734">
    <property type="protein sequence ID" value="AGW40378.1"/>
    <property type="molecule type" value="Genomic_DNA"/>
</dbReference>
<dbReference type="PATRIC" id="fig|1389489.3.peg.102"/>
<name>U3PAB1_LEIXC</name>
<proteinExistence type="predicted"/>
<dbReference type="OrthoDB" id="4981816at2"/>
<evidence type="ECO:0000313" key="1">
    <source>
        <dbReference type="EMBL" id="AGW40378.1"/>
    </source>
</evidence>
<dbReference type="AlphaFoldDB" id="U3PAB1"/>
<dbReference type="KEGG" id="lxy:O159_01100"/>
<keyword evidence="2" id="KW-1185">Reference proteome</keyword>
<protein>
    <submittedName>
        <fullName evidence="1">Uncharacterized protein</fullName>
    </submittedName>
</protein>
<gene>
    <name evidence="1" type="ORF">O159_01100</name>
</gene>
<reference evidence="1 2" key="1">
    <citation type="journal article" date="2013" name="Genome Announc.">
        <title>Complete Genome Sequence of Leifsonia xyli subsp. cynodontis Strain DSM46306, a Gram-Positive Bacterial Pathogen of Grasses.</title>
        <authorList>
            <person name="Monteiro-Vitorello C.B."/>
            <person name="Zerillo M.M."/>
            <person name="Van Sluys M.A."/>
            <person name="Camargo L.E."/>
            <person name="Kitajima J.P."/>
        </authorList>
    </citation>
    <scope>NUCLEOTIDE SEQUENCE [LARGE SCALE GENOMIC DNA]</scope>
    <source>
        <strain evidence="1 2">DSM 46306</strain>
    </source>
</reference>
<accession>U3PAB1</accession>
<dbReference type="Proteomes" id="UP000016743">
    <property type="component" value="Chromosome"/>
</dbReference>
<sequence>MEGWTFLLTSDWHCPSAHVISGFADTGDGDTVEEYSQVVSLESGVPYSYMIPDSASARKYAKHRRHHLRDDLTSLRSRVRADRWEDPAWPVAQLDRLRRQ</sequence>
<dbReference type="RefSeq" id="WP_021753825.1">
    <property type="nucleotide sequence ID" value="NC_022438.1"/>
</dbReference>